<dbReference type="NCBIfam" id="TIGR01128">
    <property type="entry name" value="holA"/>
    <property type="match status" value="1"/>
</dbReference>
<gene>
    <name evidence="11" type="primary">holA</name>
    <name evidence="11" type="ORF">KAK10_06450</name>
</gene>
<evidence type="ECO:0000256" key="2">
    <source>
        <dbReference type="ARBA" id="ARBA00017703"/>
    </source>
</evidence>
<comment type="similarity">
    <text evidence="7">Belongs to the DNA polymerase HolA subunit family.</text>
</comment>
<keyword evidence="6" id="KW-0239">DNA-directed DNA polymerase</keyword>
<evidence type="ECO:0000256" key="3">
    <source>
        <dbReference type="ARBA" id="ARBA00022679"/>
    </source>
</evidence>
<comment type="caution">
    <text evidence="11">The sequence shown here is derived from an EMBL/GenBank/DDBJ whole genome shotgun (WGS) entry which is preliminary data.</text>
</comment>
<evidence type="ECO:0000256" key="8">
    <source>
        <dbReference type="ARBA" id="ARBA00049244"/>
    </source>
</evidence>
<dbReference type="InterPro" id="IPR008921">
    <property type="entry name" value="DNA_pol3_clamp-load_cplx_C"/>
</dbReference>
<reference evidence="11" key="1">
    <citation type="submission" date="2021-04" db="EMBL/GenBank/DDBJ databases">
        <title>Taxonomic assessment of Weissella genus.</title>
        <authorList>
            <person name="Fanelli F."/>
            <person name="Chieffi D."/>
            <person name="Dell'Aquila A."/>
            <person name="Gyu-Sung C."/>
            <person name="Franz C.M.A.P."/>
            <person name="Fusco V."/>
        </authorList>
    </citation>
    <scope>NUCLEOTIDE SEQUENCE</scope>
    <source>
        <strain evidence="11">LMG 25373</strain>
    </source>
</reference>
<dbReference type="RefSeq" id="WP_205143661.1">
    <property type="nucleotide sequence ID" value="NZ_JAFBDN010000008.1"/>
</dbReference>
<keyword evidence="4 11" id="KW-0548">Nucleotidyltransferase</keyword>
<dbReference type="SUPFAM" id="SSF52540">
    <property type="entry name" value="P-loop containing nucleoside triphosphate hydrolases"/>
    <property type="match status" value="1"/>
</dbReference>
<dbReference type="EMBL" id="JAGMVS010000065">
    <property type="protein sequence ID" value="MCM2437546.1"/>
    <property type="molecule type" value="Genomic_DNA"/>
</dbReference>
<evidence type="ECO:0000256" key="6">
    <source>
        <dbReference type="ARBA" id="ARBA00022932"/>
    </source>
</evidence>
<dbReference type="Gene3D" id="1.20.272.10">
    <property type="match status" value="1"/>
</dbReference>
<keyword evidence="12" id="KW-1185">Reference proteome</keyword>
<feature type="domain" description="DNA polymerase III delta subunit-like C-terminal" evidence="10">
    <location>
        <begin position="216"/>
        <end position="335"/>
    </location>
</feature>
<keyword evidence="3 11" id="KW-0808">Transferase</keyword>
<name>A0ABT0VI91_9LACO</name>
<dbReference type="PANTHER" id="PTHR34388:SF1">
    <property type="entry name" value="DNA POLYMERASE III SUBUNIT DELTA"/>
    <property type="match status" value="1"/>
</dbReference>
<dbReference type="Gene3D" id="3.40.50.300">
    <property type="entry name" value="P-loop containing nucleotide triphosphate hydrolases"/>
    <property type="match status" value="1"/>
</dbReference>
<evidence type="ECO:0000256" key="5">
    <source>
        <dbReference type="ARBA" id="ARBA00022705"/>
    </source>
</evidence>
<comment type="catalytic activity">
    <reaction evidence="8">
        <text>DNA(n) + a 2'-deoxyribonucleoside 5'-triphosphate = DNA(n+1) + diphosphate</text>
        <dbReference type="Rhea" id="RHEA:22508"/>
        <dbReference type="Rhea" id="RHEA-COMP:17339"/>
        <dbReference type="Rhea" id="RHEA-COMP:17340"/>
        <dbReference type="ChEBI" id="CHEBI:33019"/>
        <dbReference type="ChEBI" id="CHEBI:61560"/>
        <dbReference type="ChEBI" id="CHEBI:173112"/>
        <dbReference type="EC" id="2.7.7.7"/>
    </reaction>
</comment>
<dbReference type="PANTHER" id="PTHR34388">
    <property type="entry name" value="DNA POLYMERASE III SUBUNIT DELTA"/>
    <property type="match status" value="1"/>
</dbReference>
<dbReference type="SUPFAM" id="SSF48019">
    <property type="entry name" value="post-AAA+ oligomerization domain-like"/>
    <property type="match status" value="1"/>
</dbReference>
<dbReference type="InterPro" id="IPR027417">
    <property type="entry name" value="P-loop_NTPase"/>
</dbReference>
<keyword evidence="5" id="KW-0235">DNA replication</keyword>
<accession>A0ABT0VI91</accession>
<evidence type="ECO:0000259" key="9">
    <source>
        <dbReference type="Pfam" id="PF06144"/>
    </source>
</evidence>
<feature type="domain" description="DNA polymerase III delta N-terminal" evidence="9">
    <location>
        <begin position="18"/>
        <end position="140"/>
    </location>
</feature>
<dbReference type="Pfam" id="PF21694">
    <property type="entry name" value="DNA_pol3_delta_C"/>
    <property type="match status" value="1"/>
</dbReference>
<dbReference type="InterPro" id="IPR048466">
    <property type="entry name" value="DNA_pol3_delta-like_C"/>
</dbReference>
<evidence type="ECO:0000313" key="12">
    <source>
        <dbReference type="Proteomes" id="UP001057481"/>
    </source>
</evidence>
<sequence length="338" mass="39054">MNFEDLKNKLIDKPQPIYVIQATQSYFFNELRETIKKSMSIEEQAMNFAMYDLIETPLAIALDDATSVPFFGDKRVVILDNPFFLTNDNKLQKITHDIESFEKYIIDPQTTTLLIVFVPYEKIDKRKKIVKLLQNKTQFIDLVNISGQTITQIVRDSLTNFKLSIDNNALDLLIQRTNGDLSNMMQEVSKLRVYCYGKTKITSHDVDKVVTKSLSENVFDLVNAVLANKITDAISLYRDLRANGEEPLKMNALLLSQFRLILQVKGLITKVRSEKELATKLKVHPYRVKLANKIAQKFKFKDLIAVYLGVLNIELQLKSTQRNPDLLFELFMVEYQKK</sequence>
<evidence type="ECO:0000313" key="11">
    <source>
        <dbReference type="EMBL" id="MCM2437546.1"/>
    </source>
</evidence>
<protein>
    <recommendedName>
        <fullName evidence="2">DNA polymerase III subunit delta</fullName>
        <ecNumber evidence="1">2.7.7.7</ecNumber>
    </recommendedName>
</protein>
<organism evidence="11 12">
    <name type="scientific">Periweissella beninensis</name>
    <dbReference type="NCBI Taxonomy" id="504936"/>
    <lineage>
        <taxon>Bacteria</taxon>
        <taxon>Bacillati</taxon>
        <taxon>Bacillota</taxon>
        <taxon>Bacilli</taxon>
        <taxon>Lactobacillales</taxon>
        <taxon>Lactobacillaceae</taxon>
        <taxon>Periweissella</taxon>
    </lineage>
</organism>
<proteinExistence type="inferred from homology"/>
<dbReference type="InterPro" id="IPR010372">
    <property type="entry name" value="DNA_pol3_delta_N"/>
</dbReference>
<dbReference type="Gene3D" id="1.10.8.60">
    <property type="match status" value="1"/>
</dbReference>
<dbReference type="Pfam" id="PF06144">
    <property type="entry name" value="DNA_pol3_delta"/>
    <property type="match status" value="1"/>
</dbReference>
<dbReference type="GO" id="GO:0003887">
    <property type="term" value="F:DNA-directed DNA polymerase activity"/>
    <property type="evidence" value="ECO:0007669"/>
    <property type="project" value="UniProtKB-EC"/>
</dbReference>
<dbReference type="EC" id="2.7.7.7" evidence="1"/>
<evidence type="ECO:0000256" key="1">
    <source>
        <dbReference type="ARBA" id="ARBA00012417"/>
    </source>
</evidence>
<evidence type="ECO:0000256" key="4">
    <source>
        <dbReference type="ARBA" id="ARBA00022695"/>
    </source>
</evidence>
<evidence type="ECO:0000259" key="10">
    <source>
        <dbReference type="Pfam" id="PF21694"/>
    </source>
</evidence>
<evidence type="ECO:0000256" key="7">
    <source>
        <dbReference type="ARBA" id="ARBA00034754"/>
    </source>
</evidence>
<dbReference type="InterPro" id="IPR005790">
    <property type="entry name" value="DNA_polIII_delta"/>
</dbReference>
<dbReference type="Proteomes" id="UP001057481">
    <property type="component" value="Unassembled WGS sequence"/>
</dbReference>